<evidence type="ECO:0000313" key="1">
    <source>
        <dbReference type="EMBL" id="TNN32175.1"/>
    </source>
</evidence>
<reference evidence="1 2" key="1">
    <citation type="submission" date="2019-03" db="EMBL/GenBank/DDBJ databases">
        <title>First draft genome of Liparis tanakae, snailfish: a comprehensive survey of snailfish specific genes.</title>
        <authorList>
            <person name="Kim W."/>
            <person name="Song I."/>
            <person name="Jeong J.-H."/>
            <person name="Kim D."/>
            <person name="Kim S."/>
            <person name="Ryu S."/>
            <person name="Song J.Y."/>
            <person name="Lee S.K."/>
        </authorList>
    </citation>
    <scope>NUCLEOTIDE SEQUENCE [LARGE SCALE GENOMIC DNA]</scope>
    <source>
        <tissue evidence="1">Muscle</tissue>
    </source>
</reference>
<dbReference type="OrthoDB" id="9939852at2759"/>
<dbReference type="InterPro" id="IPR034608">
    <property type="entry name" value="CCDC125"/>
</dbReference>
<dbReference type="EMBL" id="SRLO01002871">
    <property type="protein sequence ID" value="TNN32175.1"/>
    <property type="molecule type" value="Genomic_DNA"/>
</dbReference>
<name>A0A4Z2ETJ7_9TELE</name>
<proteinExistence type="predicted"/>
<gene>
    <name evidence="1" type="primary">ccdc125</name>
    <name evidence="1" type="ORF">EYF80_057666</name>
</gene>
<dbReference type="GO" id="GO:0035024">
    <property type="term" value="P:negative regulation of Rho protein signal transduction"/>
    <property type="evidence" value="ECO:0007669"/>
    <property type="project" value="TreeGrafter"/>
</dbReference>
<accession>A0A4Z2ETJ7</accession>
<dbReference type="GO" id="GO:0005737">
    <property type="term" value="C:cytoplasm"/>
    <property type="evidence" value="ECO:0007669"/>
    <property type="project" value="TreeGrafter"/>
</dbReference>
<keyword evidence="2" id="KW-1185">Reference proteome</keyword>
<sequence length="120" mass="13443">MQEAGEACSRDDDMADGDLGDGMRVIDVLCCELEVAHRYVEGKYEALKILQGKAILDQATSHTKSLLQKTEAEATALEKVRRGCSTRRGLFALTLGSSDREELFPVCQQQQQHETRVAWW</sequence>
<dbReference type="Proteomes" id="UP000314294">
    <property type="component" value="Unassembled WGS sequence"/>
</dbReference>
<dbReference type="PANTHER" id="PTHR28616:SF1">
    <property type="entry name" value="COILED-COIL DOMAIN-CONTAINING PROTEIN 125"/>
    <property type="match status" value="1"/>
</dbReference>
<protein>
    <submittedName>
        <fullName evidence="1">Coiled-coil domain-containing protein 125</fullName>
    </submittedName>
</protein>
<comment type="caution">
    <text evidence="1">The sequence shown here is derived from an EMBL/GenBank/DDBJ whole genome shotgun (WGS) entry which is preliminary data.</text>
</comment>
<dbReference type="GO" id="GO:2000146">
    <property type="term" value="P:negative regulation of cell motility"/>
    <property type="evidence" value="ECO:0007669"/>
    <property type="project" value="TreeGrafter"/>
</dbReference>
<dbReference type="AlphaFoldDB" id="A0A4Z2ETJ7"/>
<organism evidence="1 2">
    <name type="scientific">Liparis tanakae</name>
    <name type="common">Tanaka's snailfish</name>
    <dbReference type="NCBI Taxonomy" id="230148"/>
    <lineage>
        <taxon>Eukaryota</taxon>
        <taxon>Metazoa</taxon>
        <taxon>Chordata</taxon>
        <taxon>Craniata</taxon>
        <taxon>Vertebrata</taxon>
        <taxon>Euteleostomi</taxon>
        <taxon>Actinopterygii</taxon>
        <taxon>Neopterygii</taxon>
        <taxon>Teleostei</taxon>
        <taxon>Neoteleostei</taxon>
        <taxon>Acanthomorphata</taxon>
        <taxon>Eupercaria</taxon>
        <taxon>Perciformes</taxon>
        <taxon>Cottioidei</taxon>
        <taxon>Cottales</taxon>
        <taxon>Liparidae</taxon>
        <taxon>Liparis</taxon>
    </lineage>
</organism>
<evidence type="ECO:0000313" key="2">
    <source>
        <dbReference type="Proteomes" id="UP000314294"/>
    </source>
</evidence>
<dbReference type="PANTHER" id="PTHR28616">
    <property type="entry name" value="COILED-COIL DOMAIN-CONTAINING PROTEIN 125"/>
    <property type="match status" value="1"/>
</dbReference>